<gene>
    <name evidence="1" type="ORF">KDK_03620</name>
</gene>
<comment type="caution">
    <text evidence="1">The sequence shown here is derived from an EMBL/GenBank/DDBJ whole genome shotgun (WGS) entry which is preliminary data.</text>
</comment>
<sequence>MGKTIQLIAYLLHQREIAAGALKPSLIICPMSTGVSSETGIFVTCSAERL</sequence>
<accession>A0A402ABT2</accession>
<protein>
    <submittedName>
        <fullName evidence="1">Uncharacterized protein</fullName>
    </submittedName>
</protein>
<dbReference type="EMBL" id="BIFS01000001">
    <property type="protein sequence ID" value="GCE16562.1"/>
    <property type="molecule type" value="Genomic_DNA"/>
</dbReference>
<dbReference type="AlphaFoldDB" id="A0A402ABT2"/>
<evidence type="ECO:0000313" key="2">
    <source>
        <dbReference type="Proteomes" id="UP000287188"/>
    </source>
</evidence>
<name>A0A402ABT2_9CHLR</name>
<organism evidence="1 2">
    <name type="scientific">Dictyobacter kobayashii</name>
    <dbReference type="NCBI Taxonomy" id="2014872"/>
    <lineage>
        <taxon>Bacteria</taxon>
        <taxon>Bacillati</taxon>
        <taxon>Chloroflexota</taxon>
        <taxon>Ktedonobacteria</taxon>
        <taxon>Ktedonobacterales</taxon>
        <taxon>Dictyobacteraceae</taxon>
        <taxon>Dictyobacter</taxon>
    </lineage>
</organism>
<evidence type="ECO:0000313" key="1">
    <source>
        <dbReference type="EMBL" id="GCE16562.1"/>
    </source>
</evidence>
<dbReference type="Proteomes" id="UP000287188">
    <property type="component" value="Unassembled WGS sequence"/>
</dbReference>
<reference evidence="2" key="1">
    <citation type="submission" date="2018-12" db="EMBL/GenBank/DDBJ databases">
        <title>Tengunoibacter tsumagoiensis gen. nov., sp. nov., Dictyobacter kobayashii sp. nov., D. alpinus sp. nov., and D. joshuensis sp. nov. and description of Dictyobacteraceae fam. nov. within the order Ktedonobacterales isolated from Tengu-no-mugimeshi.</title>
        <authorList>
            <person name="Wang C.M."/>
            <person name="Zheng Y."/>
            <person name="Sakai Y."/>
            <person name="Toyoda A."/>
            <person name="Minakuchi Y."/>
            <person name="Abe K."/>
            <person name="Yokota A."/>
            <person name="Yabe S."/>
        </authorList>
    </citation>
    <scope>NUCLEOTIDE SEQUENCE [LARGE SCALE GENOMIC DNA]</scope>
    <source>
        <strain evidence="2">Uno11</strain>
    </source>
</reference>
<proteinExistence type="predicted"/>
<keyword evidence="2" id="KW-1185">Reference proteome</keyword>